<reference evidence="2" key="1">
    <citation type="journal article" date="2019" name="Int. J. Syst. Evol. Microbiol.">
        <title>The Global Catalogue of Microorganisms (GCM) 10K type strain sequencing project: providing services to taxonomists for standard genome sequencing and annotation.</title>
        <authorList>
            <consortium name="The Broad Institute Genomics Platform"/>
            <consortium name="The Broad Institute Genome Sequencing Center for Infectious Disease"/>
            <person name="Wu L."/>
            <person name="Ma J."/>
        </authorList>
    </citation>
    <scope>NUCLEOTIDE SEQUENCE [LARGE SCALE GENOMIC DNA]</scope>
    <source>
        <strain evidence="2">JCM 15591</strain>
    </source>
</reference>
<sequence>MLLAKLRRHPARGWYRPISTDIVDVHWHSPGGGPHPTGGWVLRETWRSGERRYRDTGGALHRLDGPAVESKFGNEWHLYGIQFEEDEHTEIVALLRAIGEAPDACVG</sequence>
<evidence type="ECO:0000313" key="1">
    <source>
        <dbReference type="EMBL" id="GAA1753676.1"/>
    </source>
</evidence>
<dbReference type="RefSeq" id="WP_344063512.1">
    <property type="nucleotide sequence ID" value="NZ_BAAAPN010000032.1"/>
</dbReference>
<protein>
    <submittedName>
        <fullName evidence="1">Uncharacterized protein</fullName>
    </submittedName>
</protein>
<organism evidence="1 2">
    <name type="scientific">Nostocoides vanveenii</name>
    <dbReference type="NCBI Taxonomy" id="330835"/>
    <lineage>
        <taxon>Bacteria</taxon>
        <taxon>Bacillati</taxon>
        <taxon>Actinomycetota</taxon>
        <taxon>Actinomycetes</taxon>
        <taxon>Micrococcales</taxon>
        <taxon>Intrasporangiaceae</taxon>
        <taxon>Nostocoides</taxon>
    </lineage>
</organism>
<accession>A0ABP4WJP1</accession>
<comment type="caution">
    <text evidence="1">The sequence shown here is derived from an EMBL/GenBank/DDBJ whole genome shotgun (WGS) entry which is preliminary data.</text>
</comment>
<dbReference type="EMBL" id="BAAAPN010000032">
    <property type="protein sequence ID" value="GAA1753676.1"/>
    <property type="molecule type" value="Genomic_DNA"/>
</dbReference>
<gene>
    <name evidence="1" type="ORF">GCM10009810_11930</name>
</gene>
<evidence type="ECO:0000313" key="2">
    <source>
        <dbReference type="Proteomes" id="UP001501475"/>
    </source>
</evidence>
<proteinExistence type="predicted"/>
<name>A0ABP4WJP1_9MICO</name>
<keyword evidence="2" id="KW-1185">Reference proteome</keyword>
<dbReference type="Proteomes" id="UP001501475">
    <property type="component" value="Unassembled WGS sequence"/>
</dbReference>